<reference evidence="8" key="1">
    <citation type="submission" date="2023-03" db="EMBL/GenBank/DDBJ databases">
        <title>Edaphobacter sp.</title>
        <authorList>
            <person name="Huber K.J."/>
            <person name="Papendorf J."/>
            <person name="Pilke C."/>
            <person name="Bunk B."/>
            <person name="Sproeer C."/>
            <person name="Pester M."/>
        </authorList>
    </citation>
    <scope>NUCLEOTIDE SEQUENCE</scope>
    <source>
        <strain evidence="8">DSM 110680</strain>
    </source>
</reference>
<feature type="transmembrane region" description="Helical" evidence="7">
    <location>
        <begin position="12"/>
        <end position="34"/>
    </location>
</feature>
<evidence type="ECO:0000256" key="1">
    <source>
        <dbReference type="ARBA" id="ARBA00004127"/>
    </source>
</evidence>
<dbReference type="PANTHER" id="PTHR23514:SF3">
    <property type="entry name" value="BYPASS OF STOP CODON PROTEIN 6"/>
    <property type="match status" value="1"/>
</dbReference>
<protein>
    <submittedName>
        <fullName evidence="8">MFS transporter</fullName>
    </submittedName>
</protein>
<dbReference type="InterPro" id="IPR051788">
    <property type="entry name" value="MFS_Transporter"/>
</dbReference>
<dbReference type="AlphaFoldDB" id="A0AAU7DHA2"/>
<feature type="transmembrane region" description="Helical" evidence="7">
    <location>
        <begin position="294"/>
        <end position="314"/>
    </location>
</feature>
<feature type="transmembrane region" description="Helical" evidence="7">
    <location>
        <begin position="326"/>
        <end position="346"/>
    </location>
</feature>
<dbReference type="GO" id="GO:0022857">
    <property type="term" value="F:transmembrane transporter activity"/>
    <property type="evidence" value="ECO:0007669"/>
    <property type="project" value="InterPro"/>
</dbReference>
<feature type="transmembrane region" description="Helical" evidence="7">
    <location>
        <begin position="96"/>
        <end position="118"/>
    </location>
</feature>
<evidence type="ECO:0000256" key="3">
    <source>
        <dbReference type="ARBA" id="ARBA00022448"/>
    </source>
</evidence>
<evidence type="ECO:0000256" key="4">
    <source>
        <dbReference type="ARBA" id="ARBA00022692"/>
    </source>
</evidence>
<dbReference type="Pfam" id="PF07690">
    <property type="entry name" value="MFS_1"/>
    <property type="match status" value="1"/>
</dbReference>
<feature type="transmembrane region" description="Helical" evidence="7">
    <location>
        <begin position="159"/>
        <end position="180"/>
    </location>
</feature>
<organism evidence="8">
    <name type="scientific">Telmatobacter sp. DSM 110680</name>
    <dbReference type="NCBI Taxonomy" id="3036704"/>
    <lineage>
        <taxon>Bacteria</taxon>
        <taxon>Pseudomonadati</taxon>
        <taxon>Acidobacteriota</taxon>
        <taxon>Terriglobia</taxon>
        <taxon>Terriglobales</taxon>
        <taxon>Acidobacteriaceae</taxon>
        <taxon>Telmatobacter</taxon>
    </lineage>
</organism>
<name>A0AAU7DHA2_9BACT</name>
<dbReference type="GO" id="GO:0016020">
    <property type="term" value="C:membrane"/>
    <property type="evidence" value="ECO:0007669"/>
    <property type="project" value="TreeGrafter"/>
</dbReference>
<dbReference type="RefSeq" id="WP_348262252.1">
    <property type="nucleotide sequence ID" value="NZ_CP121196.1"/>
</dbReference>
<keyword evidence="3" id="KW-0813">Transport</keyword>
<evidence type="ECO:0000256" key="2">
    <source>
        <dbReference type="ARBA" id="ARBA00008335"/>
    </source>
</evidence>
<dbReference type="SUPFAM" id="SSF103473">
    <property type="entry name" value="MFS general substrate transporter"/>
    <property type="match status" value="1"/>
</dbReference>
<keyword evidence="6 7" id="KW-0472">Membrane</keyword>
<sequence>MPLESKPNSVRTLAVLHPVFALTGVLHAVGGALLPSLAVRFRLSDSTSGLLFLLYFAGTSLGALLCRGSYARLMTIGFTGMVLTCLAVAASPRPLLAPAFLLLGISVGVPMSAVTLFIGRNFPERCAPLLTFLNFSWSIGALAAPLIAARILMHYDYRATYIVFSIASAVAAVACGVMLRDLPQAKPETPEALSSGTSFNLVAVFAFAAFLQVGIENTVAAWLPTYALRMAGSGVVFAAISSSFYWAGFLSSRGISSLLLLRVSSITVFRISVTLGIAAALFLEVAPSVPTRNLAMFLLGAALAPTYPLVLAGFFAATQRTADSRWILFTAGFGGSAVPWLAGLVSAQTGSLRTGMLLIPAGLLLMAFVMPGLRPSKAARPKPQLG</sequence>
<comment type="similarity">
    <text evidence="2">Belongs to the major facilitator superfamily.</text>
</comment>
<keyword evidence="5 7" id="KW-1133">Transmembrane helix</keyword>
<feature type="transmembrane region" description="Helical" evidence="7">
    <location>
        <begin position="259"/>
        <end position="282"/>
    </location>
</feature>
<dbReference type="EMBL" id="CP121196">
    <property type="protein sequence ID" value="XBH17020.1"/>
    <property type="molecule type" value="Genomic_DNA"/>
</dbReference>
<feature type="transmembrane region" description="Helical" evidence="7">
    <location>
        <begin position="130"/>
        <end position="153"/>
    </location>
</feature>
<comment type="subcellular location">
    <subcellularLocation>
        <location evidence="1">Endomembrane system</location>
        <topology evidence="1">Multi-pass membrane protein</topology>
    </subcellularLocation>
</comment>
<evidence type="ECO:0000313" key="8">
    <source>
        <dbReference type="EMBL" id="XBH17020.1"/>
    </source>
</evidence>
<dbReference type="InterPro" id="IPR011701">
    <property type="entry name" value="MFS"/>
</dbReference>
<gene>
    <name evidence="8" type="ORF">P8935_20905</name>
</gene>
<feature type="transmembrane region" description="Helical" evidence="7">
    <location>
        <begin position="46"/>
        <end position="66"/>
    </location>
</feature>
<dbReference type="Gene3D" id="1.20.1250.20">
    <property type="entry name" value="MFS general substrate transporter like domains"/>
    <property type="match status" value="2"/>
</dbReference>
<evidence type="ECO:0000256" key="6">
    <source>
        <dbReference type="ARBA" id="ARBA00023136"/>
    </source>
</evidence>
<feature type="transmembrane region" description="Helical" evidence="7">
    <location>
        <begin position="192"/>
        <end position="215"/>
    </location>
</feature>
<feature type="transmembrane region" description="Helical" evidence="7">
    <location>
        <begin position="73"/>
        <end position="90"/>
    </location>
</feature>
<evidence type="ECO:0000256" key="5">
    <source>
        <dbReference type="ARBA" id="ARBA00022989"/>
    </source>
</evidence>
<feature type="transmembrane region" description="Helical" evidence="7">
    <location>
        <begin position="352"/>
        <end position="373"/>
    </location>
</feature>
<feature type="transmembrane region" description="Helical" evidence="7">
    <location>
        <begin position="227"/>
        <end position="247"/>
    </location>
</feature>
<accession>A0AAU7DHA2</accession>
<dbReference type="GO" id="GO:0012505">
    <property type="term" value="C:endomembrane system"/>
    <property type="evidence" value="ECO:0007669"/>
    <property type="project" value="UniProtKB-SubCell"/>
</dbReference>
<dbReference type="PANTHER" id="PTHR23514">
    <property type="entry name" value="BYPASS OF STOP CODON PROTEIN 6"/>
    <property type="match status" value="1"/>
</dbReference>
<proteinExistence type="inferred from homology"/>
<dbReference type="InterPro" id="IPR036259">
    <property type="entry name" value="MFS_trans_sf"/>
</dbReference>
<evidence type="ECO:0000256" key="7">
    <source>
        <dbReference type="SAM" id="Phobius"/>
    </source>
</evidence>
<keyword evidence="4 7" id="KW-0812">Transmembrane</keyword>